<dbReference type="Pfam" id="PF16499">
    <property type="entry name" value="Melibiase_2"/>
    <property type="match status" value="1"/>
</dbReference>
<dbReference type="Pfam" id="PF00652">
    <property type="entry name" value="Ricin_B_lectin"/>
    <property type="match status" value="1"/>
</dbReference>
<dbReference type="SUPFAM" id="SSF51445">
    <property type="entry name" value="(Trans)glycosidases"/>
    <property type="match status" value="1"/>
</dbReference>
<dbReference type="Proteomes" id="UP000326979">
    <property type="component" value="Unassembled WGS sequence"/>
</dbReference>
<dbReference type="Pfam" id="PF17801">
    <property type="entry name" value="Melibiase_C"/>
    <property type="match status" value="1"/>
</dbReference>
<dbReference type="PROSITE" id="PS00512">
    <property type="entry name" value="ALPHA_GALACTOSIDASE"/>
    <property type="match status" value="1"/>
</dbReference>
<dbReference type="SUPFAM" id="SSF51011">
    <property type="entry name" value="Glycosyl hydrolase domain"/>
    <property type="match status" value="1"/>
</dbReference>
<dbReference type="InterPro" id="IPR055240">
    <property type="entry name" value="CBM13-like"/>
</dbReference>
<dbReference type="CDD" id="cd14792">
    <property type="entry name" value="GH27"/>
    <property type="match status" value="1"/>
</dbReference>
<feature type="domain" description="CBM6" evidence="7">
    <location>
        <begin position="455"/>
        <end position="581"/>
    </location>
</feature>
<dbReference type="AlphaFoldDB" id="A0A5N8VWP0"/>
<keyword evidence="4 6" id="KW-1015">Disulfide bond</keyword>
<evidence type="ECO:0000259" key="7">
    <source>
        <dbReference type="PROSITE" id="PS51175"/>
    </source>
</evidence>
<gene>
    <name evidence="8" type="ORF">FNH04_07045</name>
</gene>
<evidence type="ECO:0000313" key="9">
    <source>
        <dbReference type="Proteomes" id="UP000326979"/>
    </source>
</evidence>
<dbReference type="InterPro" id="IPR002241">
    <property type="entry name" value="Glyco_hydro_27"/>
</dbReference>
<dbReference type="SMART" id="SM00458">
    <property type="entry name" value="RICIN"/>
    <property type="match status" value="1"/>
</dbReference>
<dbReference type="CDD" id="cd23418">
    <property type="entry name" value="beta-trefoil_Ricin_XLN-like"/>
    <property type="match status" value="1"/>
</dbReference>
<dbReference type="CDD" id="cd04081">
    <property type="entry name" value="CBM35_galactosidase-like"/>
    <property type="match status" value="1"/>
</dbReference>
<evidence type="ECO:0000256" key="5">
    <source>
        <dbReference type="ARBA" id="ARBA00023295"/>
    </source>
</evidence>
<dbReference type="PRINTS" id="PR00740">
    <property type="entry name" value="GLHYDRLASE27"/>
</dbReference>
<dbReference type="GO" id="GO:0004557">
    <property type="term" value="F:alpha-galactosidase activity"/>
    <property type="evidence" value="ECO:0007669"/>
    <property type="project" value="UniProtKB-EC"/>
</dbReference>
<name>A0A5N8VWP0_9ACTN</name>
<dbReference type="Gene3D" id="2.60.120.260">
    <property type="entry name" value="Galactose-binding domain-like"/>
    <property type="match status" value="1"/>
</dbReference>
<dbReference type="Gene3D" id="2.60.40.1180">
    <property type="entry name" value="Golgi alpha-mannosidase II"/>
    <property type="match status" value="1"/>
</dbReference>
<keyword evidence="9" id="KW-1185">Reference proteome</keyword>
<organism evidence="8 9">
    <name type="scientific">Streptomyces phyllanthi</name>
    <dbReference type="NCBI Taxonomy" id="1803180"/>
    <lineage>
        <taxon>Bacteria</taxon>
        <taxon>Bacillati</taxon>
        <taxon>Actinomycetota</taxon>
        <taxon>Actinomycetes</taxon>
        <taxon>Kitasatosporales</taxon>
        <taxon>Streptomycetaceae</taxon>
        <taxon>Streptomyces</taxon>
    </lineage>
</organism>
<evidence type="ECO:0000256" key="6">
    <source>
        <dbReference type="RuleBase" id="RU361168"/>
    </source>
</evidence>
<evidence type="ECO:0000256" key="4">
    <source>
        <dbReference type="ARBA" id="ARBA00023157"/>
    </source>
</evidence>
<comment type="similarity">
    <text evidence="1 6">Belongs to the glycosyl hydrolase 27 family.</text>
</comment>
<dbReference type="InterPro" id="IPR041233">
    <property type="entry name" value="Melibiase_C"/>
</dbReference>
<keyword evidence="2" id="KW-0732">Signal</keyword>
<dbReference type="InterPro" id="IPR000772">
    <property type="entry name" value="Ricin_B_lectin"/>
</dbReference>
<dbReference type="InterPro" id="IPR035992">
    <property type="entry name" value="Ricin_B-like_lectins"/>
</dbReference>
<dbReference type="PROSITE" id="PS50231">
    <property type="entry name" value="RICIN_B_LECTIN"/>
    <property type="match status" value="1"/>
</dbReference>
<sequence>MSAFDVVDSHEGRVDSVSSGRTALTHWTRPVAVQALVLGLALAALLAMGGGRTPSADLGRTEPVAVTTNQVAVPPAPMGWASWNSFASSIDYNTIKAQADALVSSGMAAAGYKYVNIDDGWWQGARDSNGKIVTDESLFPGGMKAMADYIHSKGLKAGIYTDAGKQGCGYYFPTTRPAAPNTGSEGHYQQDMQTFQEWGFDFVKIDWCGGNAEGLDQETTYKAISAANDAAAAITGRKLVLSFCEWGTGNPWNWAPGTAPMWRTSTDIIFWGNSPSTANMLANFDKALHPSSQHTGYYNDPDMLMVGMNGFTAAQNRTHMSLWAISGAPLLAGNNLTTMSSTTASILKNSEVIAIDQDPRGLQGVKVAEDTKGLQVYSKVLSGTGKRAVLLLNRTSSAASITARWADLGLTTASASVRNVWTATDAGSSATSYTASVPAGEAVLLTVSGTEVSGTTYEAESSSSTLAGTAATGTCANCSGGSLVGWIGNGSANTLTLNNINAPTSGVKLATIAYVNGDNTARTATLQVNGQQPTVVSFPPTGSWTTPGTVSVLVGMAKGANTMKFSNSGGWSPNLDAVLVQNLAGTNGNEIIGAGSNRCLDIARNSITNGTQLALWDCNGGHNQTFTATSRGELVVYGNKCLDADNNGTANGTKVIIWDCNGGTNQKWTVNSGGTITNNLSGLCLDAVGNGTANGTRIDLWTCNGGSNQKWTLN</sequence>
<dbReference type="NCBIfam" id="NF035930">
    <property type="entry name" value="lectin_2"/>
    <property type="match status" value="1"/>
</dbReference>
<evidence type="ECO:0000313" key="8">
    <source>
        <dbReference type="EMBL" id="MPY39683.1"/>
    </source>
</evidence>
<dbReference type="OrthoDB" id="9807519at2"/>
<dbReference type="InterPro" id="IPR017853">
    <property type="entry name" value="GH"/>
</dbReference>
<dbReference type="EMBL" id="VJZE01000028">
    <property type="protein sequence ID" value="MPY39683.1"/>
    <property type="molecule type" value="Genomic_DNA"/>
</dbReference>
<dbReference type="InterPro" id="IPR013785">
    <property type="entry name" value="Aldolase_TIM"/>
</dbReference>
<dbReference type="InterPro" id="IPR013780">
    <property type="entry name" value="Glyco_hydro_b"/>
</dbReference>
<comment type="caution">
    <text evidence="8">The sequence shown here is derived from an EMBL/GenBank/DDBJ whole genome shotgun (WGS) entry which is preliminary data.</text>
</comment>
<keyword evidence="5 6" id="KW-0326">Glycosidase</keyword>
<dbReference type="InterPro" id="IPR008979">
    <property type="entry name" value="Galactose-bd-like_sf"/>
</dbReference>
<dbReference type="Gene3D" id="3.20.20.70">
    <property type="entry name" value="Aldolase class I"/>
    <property type="match status" value="1"/>
</dbReference>
<dbReference type="PANTHER" id="PTHR11452">
    <property type="entry name" value="ALPHA-GALACTOSIDASE/ALPHA-N-ACETYLGALACTOSAMINIDASE"/>
    <property type="match status" value="1"/>
</dbReference>
<protein>
    <recommendedName>
        <fullName evidence="6">Alpha-galactosidase</fullName>
        <ecNumber evidence="6">3.2.1.22</ecNumber>
    </recommendedName>
    <alternativeName>
        <fullName evidence="6">Melibiase</fullName>
    </alternativeName>
</protein>
<dbReference type="FunFam" id="2.60.40.1180:FF:000008">
    <property type="entry name" value="Alpha-galactosidase"/>
    <property type="match status" value="1"/>
</dbReference>
<keyword evidence="3 6" id="KW-0378">Hydrolase</keyword>
<dbReference type="PANTHER" id="PTHR11452:SF75">
    <property type="entry name" value="ALPHA-GALACTOSIDASE MEL1"/>
    <property type="match status" value="1"/>
</dbReference>
<evidence type="ECO:0000256" key="3">
    <source>
        <dbReference type="ARBA" id="ARBA00022801"/>
    </source>
</evidence>
<dbReference type="Pfam" id="PF22704">
    <property type="entry name" value="CBM13-like"/>
    <property type="match status" value="1"/>
</dbReference>
<evidence type="ECO:0000256" key="1">
    <source>
        <dbReference type="ARBA" id="ARBA00009743"/>
    </source>
</evidence>
<accession>A0A5N8VWP0</accession>
<dbReference type="SUPFAM" id="SSF50370">
    <property type="entry name" value="Ricin B-like lectins"/>
    <property type="match status" value="1"/>
</dbReference>
<dbReference type="InterPro" id="IPR005084">
    <property type="entry name" value="CBM6"/>
</dbReference>
<dbReference type="GO" id="GO:0030246">
    <property type="term" value="F:carbohydrate binding"/>
    <property type="evidence" value="ECO:0007669"/>
    <property type="project" value="InterPro"/>
</dbReference>
<dbReference type="PROSITE" id="PS51175">
    <property type="entry name" value="CBM6"/>
    <property type="match status" value="1"/>
</dbReference>
<dbReference type="Gene3D" id="2.80.10.50">
    <property type="match status" value="1"/>
</dbReference>
<comment type="catalytic activity">
    <reaction evidence="6">
        <text>Hydrolysis of terminal, non-reducing alpha-D-galactose residues in alpha-D-galactosides, including galactose oligosaccharides, galactomannans and galactolipids.</text>
        <dbReference type="EC" id="3.2.1.22"/>
    </reaction>
</comment>
<dbReference type="InterPro" id="IPR000111">
    <property type="entry name" value="Glyco_hydro_27/36_CS"/>
</dbReference>
<dbReference type="EC" id="3.2.1.22" evidence="6"/>
<dbReference type="GO" id="GO:0005975">
    <property type="term" value="P:carbohydrate metabolic process"/>
    <property type="evidence" value="ECO:0007669"/>
    <property type="project" value="InterPro"/>
</dbReference>
<reference evidence="8 9" key="1">
    <citation type="submission" date="2019-07" db="EMBL/GenBank/DDBJ databases">
        <title>New species of Amycolatopsis and Streptomyces.</title>
        <authorList>
            <person name="Duangmal K."/>
            <person name="Teo W.F.A."/>
            <person name="Lipun K."/>
        </authorList>
    </citation>
    <scope>NUCLEOTIDE SEQUENCE [LARGE SCALE GENOMIC DNA]</scope>
    <source>
        <strain evidence="8 9">TISTR 2346</strain>
    </source>
</reference>
<proteinExistence type="inferred from homology"/>
<dbReference type="SUPFAM" id="SSF49785">
    <property type="entry name" value="Galactose-binding domain-like"/>
    <property type="match status" value="1"/>
</dbReference>
<evidence type="ECO:0000256" key="2">
    <source>
        <dbReference type="ARBA" id="ARBA00022729"/>
    </source>
</evidence>